<evidence type="ECO:0000313" key="3">
    <source>
        <dbReference type="Proteomes" id="UP001418222"/>
    </source>
</evidence>
<protein>
    <submittedName>
        <fullName evidence="2">Uncharacterized protein</fullName>
    </submittedName>
</protein>
<dbReference type="Proteomes" id="UP001418222">
    <property type="component" value="Unassembled WGS sequence"/>
</dbReference>
<dbReference type="AlphaFoldDB" id="A0AAP0BYH7"/>
<comment type="caution">
    <text evidence="2">The sequence shown here is derived from an EMBL/GenBank/DDBJ whole genome shotgun (WGS) entry which is preliminary data.</text>
</comment>
<proteinExistence type="predicted"/>
<gene>
    <name evidence="2" type="ORF">KSP39_PZI004336</name>
</gene>
<feature type="region of interest" description="Disordered" evidence="1">
    <location>
        <begin position="80"/>
        <end position="152"/>
    </location>
</feature>
<sequence length="186" mass="20028">MPNFSVRNSGGTGTNEKPRMCGPTQKCTSDTINVWAPRAIPGFSLVLEGKFWKRIPDEKIPPPERILGPRLPLRRASSAGPQLLLGGSSSTSSVSPPPASTPDGSASTRISFARINARSPPPASTSDLLRPPLHSSDNYTRRAGSTLPASTPPTLISLPLGRLFPAKIRQIPLPSWDYFLSWDPHV</sequence>
<keyword evidence="3" id="KW-1185">Reference proteome</keyword>
<organism evidence="2 3">
    <name type="scientific">Platanthera zijinensis</name>
    <dbReference type="NCBI Taxonomy" id="2320716"/>
    <lineage>
        <taxon>Eukaryota</taxon>
        <taxon>Viridiplantae</taxon>
        <taxon>Streptophyta</taxon>
        <taxon>Embryophyta</taxon>
        <taxon>Tracheophyta</taxon>
        <taxon>Spermatophyta</taxon>
        <taxon>Magnoliopsida</taxon>
        <taxon>Liliopsida</taxon>
        <taxon>Asparagales</taxon>
        <taxon>Orchidaceae</taxon>
        <taxon>Orchidoideae</taxon>
        <taxon>Orchideae</taxon>
        <taxon>Orchidinae</taxon>
        <taxon>Platanthera</taxon>
    </lineage>
</organism>
<dbReference type="EMBL" id="JBBWWQ010000003">
    <property type="protein sequence ID" value="KAK8952040.1"/>
    <property type="molecule type" value="Genomic_DNA"/>
</dbReference>
<name>A0AAP0BYH7_9ASPA</name>
<feature type="region of interest" description="Disordered" evidence="1">
    <location>
        <begin position="1"/>
        <end position="25"/>
    </location>
</feature>
<evidence type="ECO:0000313" key="2">
    <source>
        <dbReference type="EMBL" id="KAK8952040.1"/>
    </source>
</evidence>
<reference evidence="2 3" key="1">
    <citation type="journal article" date="2022" name="Nat. Plants">
        <title>Genomes of leafy and leafless Platanthera orchids illuminate the evolution of mycoheterotrophy.</title>
        <authorList>
            <person name="Li M.H."/>
            <person name="Liu K.W."/>
            <person name="Li Z."/>
            <person name="Lu H.C."/>
            <person name="Ye Q.L."/>
            <person name="Zhang D."/>
            <person name="Wang J.Y."/>
            <person name="Li Y.F."/>
            <person name="Zhong Z.M."/>
            <person name="Liu X."/>
            <person name="Yu X."/>
            <person name="Liu D.K."/>
            <person name="Tu X.D."/>
            <person name="Liu B."/>
            <person name="Hao Y."/>
            <person name="Liao X.Y."/>
            <person name="Jiang Y.T."/>
            <person name="Sun W.H."/>
            <person name="Chen J."/>
            <person name="Chen Y.Q."/>
            <person name="Ai Y."/>
            <person name="Zhai J.W."/>
            <person name="Wu S.S."/>
            <person name="Zhou Z."/>
            <person name="Hsiao Y.Y."/>
            <person name="Wu W.L."/>
            <person name="Chen Y.Y."/>
            <person name="Lin Y.F."/>
            <person name="Hsu J.L."/>
            <person name="Li C.Y."/>
            <person name="Wang Z.W."/>
            <person name="Zhao X."/>
            <person name="Zhong W.Y."/>
            <person name="Ma X.K."/>
            <person name="Ma L."/>
            <person name="Huang J."/>
            <person name="Chen G.Z."/>
            <person name="Huang M.Z."/>
            <person name="Huang L."/>
            <person name="Peng D.H."/>
            <person name="Luo Y.B."/>
            <person name="Zou S.Q."/>
            <person name="Chen S.P."/>
            <person name="Lan S."/>
            <person name="Tsai W.C."/>
            <person name="Van de Peer Y."/>
            <person name="Liu Z.J."/>
        </authorList>
    </citation>
    <scope>NUCLEOTIDE SEQUENCE [LARGE SCALE GENOMIC DNA]</scope>
    <source>
        <strain evidence="2">Lor287</strain>
    </source>
</reference>
<feature type="compositionally biased region" description="Low complexity" evidence="1">
    <location>
        <begin position="80"/>
        <end position="94"/>
    </location>
</feature>
<accession>A0AAP0BYH7</accession>
<evidence type="ECO:0000256" key="1">
    <source>
        <dbReference type="SAM" id="MobiDB-lite"/>
    </source>
</evidence>